<gene>
    <name evidence="5" type="ORF">AArcSt11_11970</name>
</gene>
<accession>A0AAE3FSZ2</accession>
<evidence type="ECO:0000256" key="2">
    <source>
        <dbReference type="ARBA" id="ARBA00023163"/>
    </source>
</evidence>
<dbReference type="EMBL" id="JAKRVY010000007">
    <property type="protein sequence ID" value="MCL9814368.1"/>
    <property type="molecule type" value="Genomic_DNA"/>
</dbReference>
<keyword evidence="1" id="KW-0805">Transcription regulation</keyword>
<evidence type="ECO:0000259" key="4">
    <source>
        <dbReference type="Pfam" id="PF15915"/>
    </source>
</evidence>
<keyword evidence="6" id="KW-1185">Reference proteome</keyword>
<evidence type="ECO:0000313" key="6">
    <source>
        <dbReference type="Proteomes" id="UP001202674"/>
    </source>
</evidence>
<feature type="domain" description="Bacterioopsin transcriptional activator GAF and HTH associated" evidence="4">
    <location>
        <begin position="4"/>
        <end position="149"/>
    </location>
</feature>
<evidence type="ECO:0000256" key="1">
    <source>
        <dbReference type="ARBA" id="ARBA00023015"/>
    </source>
</evidence>
<name>A0AAE3FSZ2_9EURY</name>
<keyword evidence="2" id="KW-0804">Transcription</keyword>
<organism evidence="5 6">
    <name type="scientific">Natranaeroarchaeum aerophilus</name>
    <dbReference type="NCBI Taxonomy" id="2917711"/>
    <lineage>
        <taxon>Archaea</taxon>
        <taxon>Methanobacteriati</taxon>
        <taxon>Methanobacteriota</taxon>
        <taxon>Stenosarchaea group</taxon>
        <taxon>Halobacteria</taxon>
        <taxon>Halobacteriales</taxon>
        <taxon>Natronoarchaeaceae</taxon>
        <taxon>Natranaeroarchaeum</taxon>
    </lineage>
</organism>
<feature type="domain" description="HTH bat-type" evidence="3">
    <location>
        <begin position="155"/>
        <end position="206"/>
    </location>
</feature>
<dbReference type="Pfam" id="PF04967">
    <property type="entry name" value="HTH_10"/>
    <property type="match status" value="1"/>
</dbReference>
<comment type="caution">
    <text evidence="5">The sequence shown here is derived from an EMBL/GenBank/DDBJ whole genome shotgun (WGS) entry which is preliminary data.</text>
</comment>
<dbReference type="InterPro" id="IPR007050">
    <property type="entry name" value="HTH_bacterioopsin"/>
</dbReference>
<protein>
    <submittedName>
        <fullName evidence="5">Helix-turn-helix domain-containing protein</fullName>
    </submittedName>
</protein>
<proteinExistence type="predicted"/>
<dbReference type="PANTHER" id="PTHR34236:SF1">
    <property type="entry name" value="DIMETHYL SULFOXIDE REDUCTASE TRANSCRIPTIONAL ACTIVATOR"/>
    <property type="match status" value="1"/>
</dbReference>
<reference evidence="5 6" key="1">
    <citation type="journal article" date="2022" name="Syst. Appl. Microbiol.">
        <title>Natronocalculus amylovorans gen. nov., sp. nov., and Natranaeroarchaeum aerophilus sp. nov., dominant culturable amylolytic natronoarchaea from hypersaline soda lakes in southwestern Siberia.</title>
        <authorList>
            <person name="Sorokin D.Y."/>
            <person name="Elcheninov A.G."/>
            <person name="Khizhniak T.V."/>
            <person name="Koenen M."/>
            <person name="Bale N.J."/>
            <person name="Damste J.S.S."/>
            <person name="Kublanov I.V."/>
        </authorList>
    </citation>
    <scope>NUCLEOTIDE SEQUENCE [LARGE SCALE GENOMIC DNA]</scope>
    <source>
        <strain evidence="5 6">AArc-St1-1</strain>
    </source>
</reference>
<dbReference type="RefSeq" id="WP_250597351.1">
    <property type="nucleotide sequence ID" value="NZ_JAKRVY010000007.1"/>
</dbReference>
<sequence>MIVEFSFDVSTLQAALTGASGMRVEMDHMSSTDTVSLRKFFWARGGDFGAFEDGLDSDPTVREPKRVIETDDSRYYRVIYQDDLPGVEAYHAVVELDGMVLDARTEGDGWNGRIRFPDRGALNEWCDRCEAVGLTVDVHAIYDQERHPPDNSYGLTSGQREALVTAAECGYFSIPRETSLSGVGDELGVSSQSASERLRRGMVTLIENTLEER</sequence>
<dbReference type="PANTHER" id="PTHR34236">
    <property type="entry name" value="DIMETHYL SULFOXIDE REDUCTASE TRANSCRIPTIONAL ACTIVATOR"/>
    <property type="match status" value="1"/>
</dbReference>
<evidence type="ECO:0000313" key="5">
    <source>
        <dbReference type="EMBL" id="MCL9814368.1"/>
    </source>
</evidence>
<dbReference type="InterPro" id="IPR031803">
    <property type="entry name" value="BAT_GAF/HTH-assoc"/>
</dbReference>
<dbReference type="Pfam" id="PF15915">
    <property type="entry name" value="BAT"/>
    <property type="match status" value="1"/>
</dbReference>
<dbReference type="Proteomes" id="UP001202674">
    <property type="component" value="Unassembled WGS sequence"/>
</dbReference>
<dbReference type="AlphaFoldDB" id="A0AAE3FSZ2"/>
<evidence type="ECO:0000259" key="3">
    <source>
        <dbReference type="Pfam" id="PF04967"/>
    </source>
</evidence>